<sequence length="24" mass="2612">MAHKITAKTVDLFVKDGFSSMDAV</sequence>
<keyword evidence="2" id="KW-1185">Reference proteome</keyword>
<dbReference type="Proteomes" id="UP001209878">
    <property type="component" value="Unassembled WGS sequence"/>
</dbReference>
<organism evidence="1 2">
    <name type="scientific">Ridgeia piscesae</name>
    <name type="common">Tubeworm</name>
    <dbReference type="NCBI Taxonomy" id="27915"/>
    <lineage>
        <taxon>Eukaryota</taxon>
        <taxon>Metazoa</taxon>
        <taxon>Spiralia</taxon>
        <taxon>Lophotrochozoa</taxon>
        <taxon>Annelida</taxon>
        <taxon>Polychaeta</taxon>
        <taxon>Sedentaria</taxon>
        <taxon>Canalipalpata</taxon>
        <taxon>Sabellida</taxon>
        <taxon>Siboglinidae</taxon>
        <taxon>Ridgeia</taxon>
    </lineage>
</organism>
<evidence type="ECO:0000313" key="2">
    <source>
        <dbReference type="Proteomes" id="UP001209878"/>
    </source>
</evidence>
<reference evidence="1" key="1">
    <citation type="journal article" date="2023" name="Mol. Biol. Evol.">
        <title>Third-Generation Sequencing Reveals the Adaptive Role of the Epigenome in Three Deep-Sea Polychaetes.</title>
        <authorList>
            <person name="Perez M."/>
            <person name="Aroh O."/>
            <person name="Sun Y."/>
            <person name="Lan Y."/>
            <person name="Juniper S.K."/>
            <person name="Young C.R."/>
            <person name="Angers B."/>
            <person name="Qian P.Y."/>
        </authorList>
    </citation>
    <scope>NUCLEOTIDE SEQUENCE</scope>
    <source>
        <strain evidence="1">R07B-5</strain>
    </source>
</reference>
<proteinExistence type="predicted"/>
<dbReference type="AlphaFoldDB" id="A0AAD9K0I9"/>
<comment type="caution">
    <text evidence="1">The sequence shown here is derived from an EMBL/GenBank/DDBJ whole genome shotgun (WGS) entry which is preliminary data.</text>
</comment>
<dbReference type="EMBL" id="JAODUO010001512">
    <property type="protein sequence ID" value="KAK2162582.1"/>
    <property type="molecule type" value="Genomic_DNA"/>
</dbReference>
<evidence type="ECO:0000313" key="1">
    <source>
        <dbReference type="EMBL" id="KAK2162582.1"/>
    </source>
</evidence>
<gene>
    <name evidence="1" type="ORF">NP493_1508g00011</name>
</gene>
<name>A0AAD9K0I9_RIDPI</name>
<protein>
    <submittedName>
        <fullName evidence="1">Uncharacterized protein</fullName>
    </submittedName>
</protein>
<accession>A0AAD9K0I9</accession>